<proteinExistence type="predicted"/>
<dbReference type="AlphaFoldDB" id="A0A4P6KGC7"/>
<dbReference type="InterPro" id="IPR011008">
    <property type="entry name" value="Dimeric_a/b-barrel"/>
</dbReference>
<dbReference type="OrthoDB" id="4964421at2"/>
<keyword evidence="2" id="KW-1185">Reference proteome</keyword>
<accession>A0A4P6KGC7</accession>
<dbReference type="RefSeq" id="WP_130110222.1">
    <property type="nucleotide sequence ID" value="NZ_CP035806.1"/>
</dbReference>
<evidence type="ECO:0000313" key="1">
    <source>
        <dbReference type="EMBL" id="QBE49091.1"/>
    </source>
</evidence>
<reference evidence="1 2" key="1">
    <citation type="submission" date="2019-02" db="EMBL/GenBank/DDBJ databases">
        <authorList>
            <person name="Sun L."/>
            <person name="Pan D."/>
            <person name="Wu X."/>
        </authorList>
    </citation>
    <scope>NUCLEOTIDE SEQUENCE [LARGE SCALE GENOMIC DNA]</scope>
    <source>
        <strain evidence="1 2">JW-1</strain>
    </source>
</reference>
<evidence type="ECO:0008006" key="3">
    <source>
        <dbReference type="Google" id="ProtNLM"/>
    </source>
</evidence>
<evidence type="ECO:0000313" key="2">
    <source>
        <dbReference type="Proteomes" id="UP000289260"/>
    </source>
</evidence>
<dbReference type="Proteomes" id="UP000289260">
    <property type="component" value="Chromosome"/>
</dbReference>
<dbReference type="SUPFAM" id="SSF54909">
    <property type="entry name" value="Dimeric alpha+beta barrel"/>
    <property type="match status" value="1"/>
</dbReference>
<protein>
    <recommendedName>
        <fullName evidence="3">YCII-related domain-containing protein</fullName>
    </recommendedName>
</protein>
<dbReference type="KEGG" id="ltr:EVS81_09745"/>
<name>A0A4P6KGC7_9MICO</name>
<organism evidence="1 2">
    <name type="scientific">Leucobacter triazinivorans</name>
    <dbReference type="NCBI Taxonomy" id="1784719"/>
    <lineage>
        <taxon>Bacteria</taxon>
        <taxon>Bacillati</taxon>
        <taxon>Actinomycetota</taxon>
        <taxon>Actinomycetes</taxon>
        <taxon>Micrococcales</taxon>
        <taxon>Microbacteriaceae</taxon>
        <taxon>Leucobacter</taxon>
    </lineage>
</organism>
<dbReference type="EMBL" id="CP035806">
    <property type="protein sequence ID" value="QBE49091.1"/>
    <property type="molecule type" value="Genomic_DNA"/>
</dbReference>
<dbReference type="Gene3D" id="3.30.70.1060">
    <property type="entry name" value="Dimeric alpha+beta barrel"/>
    <property type="match status" value="1"/>
</dbReference>
<sequence length="115" mass="12775">MRYMLLLHGRAAEFHHRDADALEAALAFLVRFEDELAGRSELEWTEVLDDEAQAEVVGPDRAVRKGAVHAEGPLMRVWVVRVPDQARAWDLAGALAEGIGMSIEVRECMPGAQRP</sequence>
<gene>
    <name evidence="1" type="ORF">EVS81_09745</name>
</gene>